<comment type="similarity">
    <text evidence="1">Belongs to the peptidase C59 family.</text>
</comment>
<dbReference type="RefSeq" id="WP_021255166.1">
    <property type="nucleotide sequence ID" value="NZ_JAMDLY010000016.1"/>
</dbReference>
<name>A0ABT4EGN4_PAEAL</name>
<dbReference type="Pfam" id="PF02275">
    <property type="entry name" value="CBAH"/>
    <property type="match status" value="1"/>
</dbReference>
<dbReference type="PANTHER" id="PTHR35527">
    <property type="entry name" value="CHOLOYLGLYCINE HYDROLASE"/>
    <property type="match status" value="1"/>
</dbReference>
<dbReference type="EMBL" id="JAMDLY010000016">
    <property type="protein sequence ID" value="MCY9531603.1"/>
    <property type="molecule type" value="Genomic_DNA"/>
</dbReference>
<dbReference type="SUPFAM" id="SSF56235">
    <property type="entry name" value="N-terminal nucleophile aminohydrolases (Ntn hydrolases)"/>
    <property type="match status" value="1"/>
</dbReference>
<keyword evidence="5" id="KW-1185">Reference proteome</keyword>
<sequence length="337" mass="38052">MSTTVYMNQTGVRLLGKNQDVPYDGAYLFTNHRGIAKSALVMPPNRPMEWVSKYGSITISQVGKEMPNGGMNEAGLVVEQTTFWQSSYPHDQNQPAIGELQWIQLMLDTCASVQEVKDKAGRVMIVNPTSRLHYMACDQIGGCAIFEFANGVLSIYEGEELPMPVMANTSYPKAIRDWKDYDGKWRVEYGDYEQNSMERFIRAAAYLDRQVAEMGFAFDVLQAIQREDTAFSLVYDINNLEIHFTSNRYPDRKMVSLKDTDFSRNDPMALNLQRTGEGGFVPYSTDLNRTVAEAFFLHPVLTAVFGMTINEEMIVFMAAFPDSFKSVENSTPLDSTT</sequence>
<proteinExistence type="inferred from homology"/>
<keyword evidence="2 4" id="KW-0378">Hydrolase</keyword>
<dbReference type="InterPro" id="IPR029055">
    <property type="entry name" value="Ntn_hydrolases_N"/>
</dbReference>
<protein>
    <submittedName>
        <fullName evidence="4">Linear amide C-N hydrolase</fullName>
    </submittedName>
</protein>
<evidence type="ECO:0000313" key="5">
    <source>
        <dbReference type="Proteomes" id="UP001527090"/>
    </source>
</evidence>
<dbReference type="Proteomes" id="UP001527090">
    <property type="component" value="Unassembled WGS sequence"/>
</dbReference>
<gene>
    <name evidence="4" type="ORF">M5X04_20065</name>
</gene>
<dbReference type="GO" id="GO:0016787">
    <property type="term" value="F:hydrolase activity"/>
    <property type="evidence" value="ECO:0007669"/>
    <property type="project" value="UniProtKB-KW"/>
</dbReference>
<evidence type="ECO:0000256" key="2">
    <source>
        <dbReference type="ARBA" id="ARBA00022801"/>
    </source>
</evidence>
<organism evidence="4 5">
    <name type="scientific">Paenibacillus alvei</name>
    <name type="common">Bacillus alvei</name>
    <dbReference type="NCBI Taxonomy" id="44250"/>
    <lineage>
        <taxon>Bacteria</taxon>
        <taxon>Bacillati</taxon>
        <taxon>Bacillota</taxon>
        <taxon>Bacilli</taxon>
        <taxon>Bacillales</taxon>
        <taxon>Paenibacillaceae</taxon>
        <taxon>Paenibacillus</taxon>
    </lineage>
</organism>
<dbReference type="InterPro" id="IPR052193">
    <property type="entry name" value="Peptidase_C59"/>
</dbReference>
<evidence type="ECO:0000313" key="4">
    <source>
        <dbReference type="EMBL" id="MCY9531603.1"/>
    </source>
</evidence>
<feature type="domain" description="Choloylglycine hydrolase/NAAA C-terminal" evidence="3">
    <location>
        <begin position="51"/>
        <end position="179"/>
    </location>
</feature>
<dbReference type="PANTHER" id="PTHR35527:SF2">
    <property type="entry name" value="HYDROLASE"/>
    <property type="match status" value="1"/>
</dbReference>
<dbReference type="Gene3D" id="3.60.60.10">
    <property type="entry name" value="Penicillin V Acylase, Chain A"/>
    <property type="match status" value="1"/>
</dbReference>
<reference evidence="4 5" key="1">
    <citation type="submission" date="2022-05" db="EMBL/GenBank/DDBJ databases">
        <title>Genome Sequencing of Bee-Associated Microbes.</title>
        <authorList>
            <person name="Dunlap C."/>
        </authorList>
    </citation>
    <scope>NUCLEOTIDE SEQUENCE [LARGE SCALE GENOMIC DNA]</scope>
    <source>
        <strain evidence="4 5">NRRL NRS-750</strain>
    </source>
</reference>
<comment type="caution">
    <text evidence="4">The sequence shown here is derived from an EMBL/GenBank/DDBJ whole genome shotgun (WGS) entry which is preliminary data.</text>
</comment>
<evidence type="ECO:0000256" key="1">
    <source>
        <dbReference type="ARBA" id="ARBA00006625"/>
    </source>
</evidence>
<dbReference type="InterPro" id="IPR029132">
    <property type="entry name" value="CBAH/NAAA_C"/>
</dbReference>
<evidence type="ECO:0000259" key="3">
    <source>
        <dbReference type="Pfam" id="PF02275"/>
    </source>
</evidence>
<accession>A0ABT4EGN4</accession>